<feature type="domain" description="O-antigen ligase-related" evidence="6">
    <location>
        <begin position="230"/>
        <end position="384"/>
    </location>
</feature>
<dbReference type="InterPro" id="IPR051533">
    <property type="entry name" value="WaaL-like"/>
</dbReference>
<feature type="transmembrane region" description="Helical" evidence="5">
    <location>
        <begin position="188"/>
        <end position="205"/>
    </location>
</feature>
<feature type="transmembrane region" description="Helical" evidence="5">
    <location>
        <begin position="221"/>
        <end position="241"/>
    </location>
</feature>
<evidence type="ECO:0000256" key="5">
    <source>
        <dbReference type="SAM" id="Phobius"/>
    </source>
</evidence>
<feature type="transmembrane region" description="Helical" evidence="5">
    <location>
        <begin position="53"/>
        <end position="76"/>
    </location>
</feature>
<keyword evidence="4 5" id="KW-0472">Membrane</keyword>
<keyword evidence="3 5" id="KW-1133">Transmembrane helix</keyword>
<feature type="transmembrane region" description="Helical" evidence="5">
    <location>
        <begin position="27"/>
        <end position="47"/>
    </location>
</feature>
<comment type="subcellular location">
    <subcellularLocation>
        <location evidence="1">Membrane</location>
        <topology evidence="1">Multi-pass membrane protein</topology>
    </subcellularLocation>
</comment>
<dbReference type="EMBL" id="LAZR01019486">
    <property type="protein sequence ID" value="KKL92368.1"/>
    <property type="molecule type" value="Genomic_DNA"/>
</dbReference>
<feature type="transmembrane region" description="Helical" evidence="5">
    <location>
        <begin position="247"/>
        <end position="266"/>
    </location>
</feature>
<name>A0A0F9G151_9ZZZZ</name>
<accession>A0A0F9G151</accession>
<organism evidence="7">
    <name type="scientific">marine sediment metagenome</name>
    <dbReference type="NCBI Taxonomy" id="412755"/>
    <lineage>
        <taxon>unclassified sequences</taxon>
        <taxon>metagenomes</taxon>
        <taxon>ecological metagenomes</taxon>
    </lineage>
</organism>
<dbReference type="GO" id="GO:0016020">
    <property type="term" value="C:membrane"/>
    <property type="evidence" value="ECO:0007669"/>
    <property type="project" value="UniProtKB-SubCell"/>
</dbReference>
<dbReference type="Pfam" id="PF04932">
    <property type="entry name" value="Wzy_C"/>
    <property type="match status" value="1"/>
</dbReference>
<evidence type="ECO:0000259" key="6">
    <source>
        <dbReference type="Pfam" id="PF04932"/>
    </source>
</evidence>
<dbReference type="AlphaFoldDB" id="A0A0F9G151"/>
<gene>
    <name evidence="7" type="ORF">LCGC14_1885420</name>
</gene>
<evidence type="ECO:0000256" key="2">
    <source>
        <dbReference type="ARBA" id="ARBA00022692"/>
    </source>
</evidence>
<dbReference type="InterPro" id="IPR007016">
    <property type="entry name" value="O-antigen_ligase-rel_domated"/>
</dbReference>
<comment type="caution">
    <text evidence="7">The sequence shown here is derived from an EMBL/GenBank/DDBJ whole genome shotgun (WGS) entry which is preliminary data.</text>
</comment>
<feature type="transmembrane region" description="Helical" evidence="5">
    <location>
        <begin position="88"/>
        <end position="108"/>
    </location>
</feature>
<evidence type="ECO:0000313" key="7">
    <source>
        <dbReference type="EMBL" id="KKL92368.1"/>
    </source>
</evidence>
<protein>
    <recommendedName>
        <fullName evidence="6">O-antigen ligase-related domain-containing protein</fullName>
    </recommendedName>
</protein>
<dbReference type="PANTHER" id="PTHR37422:SF13">
    <property type="entry name" value="LIPOPOLYSACCHARIDE BIOSYNTHESIS PROTEIN PA4999-RELATED"/>
    <property type="match status" value="1"/>
</dbReference>
<sequence>MAATHSKEKSDSSLNLSTMPESTFIRFCNRIIEIGLMSLIVFTPLAFGTVQVWSITTVHLITLFMLTFWLIKMTALGNFKLAKTALDLPILLFLGIAVITTLTSIYPYVSKTELYKIINYVLLYYLVVNNIKDKSQIKRIVILVVIVGTSLAIYGLYNYFNGIEKIYTLDKKYYLGMVTSTYVNHNHIGGYFELAIPLAIGLMLAKERLLRRGKISKSSSVIFGSLLPLAAAVIMIIALVFTYSRGAWIGFLGSMIVLGIIIALWLKILRGWSRLKKWGILAVIALIIISVAIFMPQDIKQRATTLLEFKEGEFEDMSIQGRLIVNRNTLEMIKDYPILGSGPGTFNILYPKYRDPRLRTFMNATHNDYLQYAEEMGLFGIGSFILLLVLFFKKNLNLIRNLQDKYLQGLTIGFLVSVSAIAIHGLVDFNLQIPANALLFWIILALSSSIAIIARSGGRRTNC</sequence>
<feature type="transmembrane region" description="Helical" evidence="5">
    <location>
        <begin position="140"/>
        <end position="160"/>
    </location>
</feature>
<dbReference type="PANTHER" id="PTHR37422">
    <property type="entry name" value="TEICHURONIC ACID BIOSYNTHESIS PROTEIN TUAE"/>
    <property type="match status" value="1"/>
</dbReference>
<evidence type="ECO:0000256" key="3">
    <source>
        <dbReference type="ARBA" id="ARBA00022989"/>
    </source>
</evidence>
<evidence type="ECO:0000256" key="4">
    <source>
        <dbReference type="ARBA" id="ARBA00023136"/>
    </source>
</evidence>
<feature type="transmembrane region" description="Helical" evidence="5">
    <location>
        <begin position="433"/>
        <end position="454"/>
    </location>
</feature>
<feature type="transmembrane region" description="Helical" evidence="5">
    <location>
        <begin position="406"/>
        <end position="427"/>
    </location>
</feature>
<feature type="transmembrane region" description="Helical" evidence="5">
    <location>
        <begin position="114"/>
        <end position="131"/>
    </location>
</feature>
<keyword evidence="2 5" id="KW-0812">Transmembrane</keyword>
<evidence type="ECO:0000256" key="1">
    <source>
        <dbReference type="ARBA" id="ARBA00004141"/>
    </source>
</evidence>
<feature type="transmembrane region" description="Helical" evidence="5">
    <location>
        <begin position="376"/>
        <end position="394"/>
    </location>
</feature>
<reference evidence="7" key="1">
    <citation type="journal article" date="2015" name="Nature">
        <title>Complex archaea that bridge the gap between prokaryotes and eukaryotes.</title>
        <authorList>
            <person name="Spang A."/>
            <person name="Saw J.H."/>
            <person name="Jorgensen S.L."/>
            <person name="Zaremba-Niedzwiedzka K."/>
            <person name="Martijn J."/>
            <person name="Lind A.E."/>
            <person name="van Eijk R."/>
            <person name="Schleper C."/>
            <person name="Guy L."/>
            <person name="Ettema T.J."/>
        </authorList>
    </citation>
    <scope>NUCLEOTIDE SEQUENCE</scope>
</reference>
<proteinExistence type="predicted"/>
<feature type="transmembrane region" description="Helical" evidence="5">
    <location>
        <begin position="278"/>
        <end position="295"/>
    </location>
</feature>